<dbReference type="Pfam" id="PF26118">
    <property type="entry name" value="DUF8035"/>
    <property type="match status" value="1"/>
</dbReference>
<feature type="compositionally biased region" description="Pro residues" evidence="1">
    <location>
        <begin position="159"/>
        <end position="175"/>
    </location>
</feature>
<dbReference type="EMBL" id="CAUWAG010000007">
    <property type="protein sequence ID" value="CAJ2504833.1"/>
    <property type="molecule type" value="Genomic_DNA"/>
</dbReference>
<name>A0AAI8VH74_9PEZI</name>
<feature type="compositionally biased region" description="Basic and acidic residues" evidence="1">
    <location>
        <begin position="131"/>
        <end position="157"/>
    </location>
</feature>
<feature type="compositionally biased region" description="Basic residues" evidence="1">
    <location>
        <begin position="462"/>
        <end position="482"/>
    </location>
</feature>
<feature type="compositionally biased region" description="Basic and acidic residues" evidence="1">
    <location>
        <begin position="95"/>
        <end position="111"/>
    </location>
</feature>
<reference evidence="3" key="1">
    <citation type="submission" date="2023-10" db="EMBL/GenBank/DDBJ databases">
        <authorList>
            <person name="Hackl T."/>
        </authorList>
    </citation>
    <scope>NUCLEOTIDE SEQUENCE</scope>
</reference>
<gene>
    <name evidence="3" type="ORF">KHLLAP_LOCUS5301</name>
</gene>
<protein>
    <submittedName>
        <fullName evidence="3">Uu.00g122270.m01.CDS01</fullName>
    </submittedName>
</protein>
<feature type="compositionally biased region" description="Basic and acidic residues" evidence="1">
    <location>
        <begin position="506"/>
        <end position="525"/>
    </location>
</feature>
<feature type="compositionally biased region" description="Low complexity" evidence="1">
    <location>
        <begin position="222"/>
        <end position="265"/>
    </location>
</feature>
<feature type="compositionally biased region" description="Basic and acidic residues" evidence="1">
    <location>
        <begin position="14"/>
        <end position="89"/>
    </location>
</feature>
<dbReference type="AlphaFoldDB" id="A0AAI8VH74"/>
<sequence length="537" mass="62362">MAYRRSDDDLAYGERWDRDRFAQETDRNRHGADRERFEEHDRYYSRGPPVRERPRESSLDDRFEPRGPPRPWDDEFVIREKKYYDEGPRRSPPPEMERRVLYERDREREYRNTSPPRRPGTLVRRQSSLDTFDRRPAPKFFEREEYGPPARRADYRPDPYQPIPLPRSRALPPPRIYAERDFDEIKISEPERYGDEEYHAYPERIREREITRSKKRRDRSSSRTSRATTTAPTTTHRASTVRSSSRSSTTTSSSSSSSSSGGTVVTVKSEYPKKGKTRIPAKLVSKRAIIDTGYPFVEEGNTIIVQKALGQQNIDDLLKLSEDYKKSELEVAAARSVPGAVIEERKEEVVYTIPPPPPAPPTVIHAPPPPPPPPAQPVMEVVKETIVRDASPVRSHRSYSTSSYSTSTSGRTPLIIETNPREYSDEMALGPLALVGDRRRSDKEIKMEIARLEAERDLMRSDRHRHHHHHSHSSRSRHRSHSHSTEREMVRAERLPTGELVLYEEQVEKIEEPRRGVRIEKDKKGRMSISVPKSKHR</sequence>
<feature type="region of interest" description="Disordered" evidence="1">
    <location>
        <begin position="390"/>
        <end position="412"/>
    </location>
</feature>
<feature type="compositionally biased region" description="Low complexity" evidence="1">
    <location>
        <begin position="398"/>
        <end position="409"/>
    </location>
</feature>
<feature type="region of interest" description="Disordered" evidence="1">
    <location>
        <begin position="460"/>
        <end position="537"/>
    </location>
</feature>
<evidence type="ECO:0000313" key="3">
    <source>
        <dbReference type="EMBL" id="CAJ2504833.1"/>
    </source>
</evidence>
<feature type="domain" description="DUF8035" evidence="2">
    <location>
        <begin position="273"/>
        <end position="326"/>
    </location>
</feature>
<dbReference type="Proteomes" id="UP001295740">
    <property type="component" value="Unassembled WGS sequence"/>
</dbReference>
<comment type="caution">
    <text evidence="3">The sequence shown here is derived from an EMBL/GenBank/DDBJ whole genome shotgun (WGS) entry which is preliminary data.</text>
</comment>
<feature type="compositionally biased region" description="Basic and acidic residues" evidence="1">
    <location>
        <begin position="177"/>
        <end position="212"/>
    </location>
</feature>
<proteinExistence type="predicted"/>
<dbReference type="InterPro" id="IPR058348">
    <property type="entry name" value="DUF8035"/>
</dbReference>
<evidence type="ECO:0000313" key="4">
    <source>
        <dbReference type="Proteomes" id="UP001295740"/>
    </source>
</evidence>
<organism evidence="3 4">
    <name type="scientific">Anthostomella pinea</name>
    <dbReference type="NCBI Taxonomy" id="933095"/>
    <lineage>
        <taxon>Eukaryota</taxon>
        <taxon>Fungi</taxon>
        <taxon>Dikarya</taxon>
        <taxon>Ascomycota</taxon>
        <taxon>Pezizomycotina</taxon>
        <taxon>Sordariomycetes</taxon>
        <taxon>Xylariomycetidae</taxon>
        <taxon>Xylariales</taxon>
        <taxon>Xylariaceae</taxon>
        <taxon>Anthostomella</taxon>
    </lineage>
</organism>
<feature type="compositionally biased region" description="Basic and acidic residues" evidence="1">
    <location>
        <begin position="483"/>
        <end position="496"/>
    </location>
</feature>
<feature type="region of interest" description="Disordered" evidence="1">
    <location>
        <begin position="14"/>
        <end position="265"/>
    </location>
</feature>
<keyword evidence="4" id="KW-1185">Reference proteome</keyword>
<evidence type="ECO:0000256" key="1">
    <source>
        <dbReference type="SAM" id="MobiDB-lite"/>
    </source>
</evidence>
<evidence type="ECO:0000259" key="2">
    <source>
        <dbReference type="Pfam" id="PF26118"/>
    </source>
</evidence>
<accession>A0AAI8VH74</accession>